<dbReference type="Proteomes" id="UP000008783">
    <property type="component" value="Unassembled WGS sequence"/>
</dbReference>
<sequence length="197" mass="21967">MVNPASLKKDEKLAIELNKHNLKQAATQQASGSNPSVNASKFNPINILANKIYATHPPNVKYQPKLPVFIHPTDCNQYIPLTAGTDMKFEKLSSAKKRKLNEGSSHQTKSPEPDSESDSVIDLGVNLLNKYLEFVKIPPGDSDGILQILTENKATNPQLFRSKNITQEVMKEWGLHDVFIAQLQDNVLKFEKQTSSN</sequence>
<reference evidence="3" key="2">
    <citation type="journal article" date="2011" name="Proc. Natl. Acad. Sci. U.S.A.">
        <title>Obligate biotrophy features unraveled by the genomic analysis of rust fungi.</title>
        <authorList>
            <person name="Duplessis S."/>
            <person name="Cuomo C.A."/>
            <person name="Lin Y.-C."/>
            <person name="Aerts A."/>
            <person name="Tisserant E."/>
            <person name="Veneault-Fourrey C."/>
            <person name="Joly D.L."/>
            <person name="Hacquard S."/>
            <person name="Amselem J."/>
            <person name="Cantarel B.L."/>
            <person name="Chiu R."/>
            <person name="Coutinho P.M."/>
            <person name="Feau N."/>
            <person name="Field M."/>
            <person name="Frey P."/>
            <person name="Gelhaye E."/>
            <person name="Goldberg J."/>
            <person name="Grabherr M.G."/>
            <person name="Kodira C.D."/>
            <person name="Kohler A."/>
            <person name="Kuees U."/>
            <person name="Lindquist E.A."/>
            <person name="Lucas S.M."/>
            <person name="Mago R."/>
            <person name="Mauceli E."/>
            <person name="Morin E."/>
            <person name="Murat C."/>
            <person name="Pangilinan J.L."/>
            <person name="Park R."/>
            <person name="Pearson M."/>
            <person name="Quesneville H."/>
            <person name="Rouhier N."/>
            <person name="Sakthikumar S."/>
            <person name="Salamov A.A."/>
            <person name="Schmutz J."/>
            <person name="Selles B."/>
            <person name="Shapiro H."/>
            <person name="Tanguay P."/>
            <person name="Tuskan G.A."/>
            <person name="Henrissat B."/>
            <person name="Van de Peer Y."/>
            <person name="Rouze P."/>
            <person name="Ellis J.G."/>
            <person name="Dodds P.N."/>
            <person name="Schein J.E."/>
            <person name="Zhong S."/>
            <person name="Hamelin R.C."/>
            <person name="Grigoriev I.V."/>
            <person name="Szabo L.J."/>
            <person name="Martin F."/>
        </authorList>
    </citation>
    <scope>NUCLEOTIDE SEQUENCE [LARGE SCALE GENOMIC DNA]</scope>
    <source>
        <strain evidence="3">CRL 75-36-700-3 / race SCCL</strain>
    </source>
</reference>
<accession>E3L3L5</accession>
<dbReference type="KEGG" id="pgr:PGTG_16885"/>
<dbReference type="GeneID" id="10528802"/>
<evidence type="ECO:0000256" key="1">
    <source>
        <dbReference type="SAM" id="MobiDB-lite"/>
    </source>
</evidence>
<dbReference type="OrthoDB" id="2502883at2759"/>
<gene>
    <name evidence="2" type="ORF">PGTG_16885</name>
</gene>
<evidence type="ECO:0000313" key="2">
    <source>
        <dbReference type="EMBL" id="EFP91140.2"/>
    </source>
</evidence>
<dbReference type="HOGENOM" id="CLU_1338107_0_0_1"/>
<protein>
    <submittedName>
        <fullName evidence="2">Uncharacterized protein</fullName>
    </submittedName>
</protein>
<feature type="region of interest" description="Disordered" evidence="1">
    <location>
        <begin position="97"/>
        <end position="118"/>
    </location>
</feature>
<dbReference type="AlphaFoldDB" id="E3L3L5"/>
<evidence type="ECO:0000313" key="3">
    <source>
        <dbReference type="Proteomes" id="UP000008783"/>
    </source>
</evidence>
<proteinExistence type="predicted"/>
<dbReference type="RefSeq" id="XP_003335559.2">
    <property type="nucleotide sequence ID" value="XM_003335511.2"/>
</dbReference>
<organism evidence="2 3">
    <name type="scientific">Puccinia graminis f. sp. tritici (strain CRL 75-36-700-3 / race SCCL)</name>
    <name type="common">Black stem rust fungus</name>
    <dbReference type="NCBI Taxonomy" id="418459"/>
    <lineage>
        <taxon>Eukaryota</taxon>
        <taxon>Fungi</taxon>
        <taxon>Dikarya</taxon>
        <taxon>Basidiomycota</taxon>
        <taxon>Pucciniomycotina</taxon>
        <taxon>Pucciniomycetes</taxon>
        <taxon>Pucciniales</taxon>
        <taxon>Pucciniaceae</taxon>
        <taxon>Puccinia</taxon>
    </lineage>
</organism>
<name>E3L3L5_PUCGT</name>
<reference key="1">
    <citation type="submission" date="2007-01" db="EMBL/GenBank/DDBJ databases">
        <title>The Genome Sequence of Puccinia graminis f. sp. tritici Strain CRL 75-36-700-3.</title>
        <authorList>
            <consortium name="The Broad Institute Genome Sequencing Platform"/>
            <person name="Birren B."/>
            <person name="Lander E."/>
            <person name="Galagan J."/>
            <person name="Nusbaum C."/>
            <person name="Devon K."/>
            <person name="Cuomo C."/>
            <person name="Jaffe D."/>
            <person name="Butler J."/>
            <person name="Alvarez P."/>
            <person name="Gnerre S."/>
            <person name="Grabherr M."/>
            <person name="Mauceli E."/>
            <person name="Brockman W."/>
            <person name="Young S."/>
            <person name="LaButti K."/>
            <person name="Sykes S."/>
            <person name="DeCaprio D."/>
            <person name="Crawford M."/>
            <person name="Koehrsen M."/>
            <person name="Engels R."/>
            <person name="Montgomery P."/>
            <person name="Pearson M."/>
            <person name="Howarth C."/>
            <person name="Larson L."/>
            <person name="White J."/>
            <person name="Zeng Q."/>
            <person name="Kodira C."/>
            <person name="Yandava C."/>
            <person name="Alvarado L."/>
            <person name="O'Leary S."/>
            <person name="Szabo L."/>
            <person name="Dean R."/>
            <person name="Schein J."/>
        </authorList>
    </citation>
    <scope>NUCLEOTIDE SEQUENCE</scope>
    <source>
        <strain>CRL 75-36-700-3</strain>
    </source>
</reference>
<dbReference type="VEuPathDB" id="FungiDB:PGTG_16885"/>
<dbReference type="InParanoid" id="E3L3L5"/>
<keyword evidence="3" id="KW-1185">Reference proteome</keyword>
<dbReference type="EMBL" id="DS178342">
    <property type="protein sequence ID" value="EFP91140.2"/>
    <property type="molecule type" value="Genomic_DNA"/>
</dbReference>